<feature type="domain" description="GYF" evidence="3">
    <location>
        <begin position="309"/>
        <end position="357"/>
    </location>
</feature>
<proteinExistence type="predicted"/>
<feature type="region of interest" description="Disordered" evidence="1">
    <location>
        <begin position="285"/>
        <end position="307"/>
    </location>
</feature>
<organism evidence="4 5">
    <name type="scientific">Synoicihabitans lomoniglobus</name>
    <dbReference type="NCBI Taxonomy" id="2909285"/>
    <lineage>
        <taxon>Bacteria</taxon>
        <taxon>Pseudomonadati</taxon>
        <taxon>Verrucomicrobiota</taxon>
        <taxon>Opitutia</taxon>
        <taxon>Opitutales</taxon>
        <taxon>Opitutaceae</taxon>
        <taxon>Synoicihabitans</taxon>
    </lineage>
</organism>
<evidence type="ECO:0000259" key="2">
    <source>
        <dbReference type="Pfam" id="PF13421"/>
    </source>
</evidence>
<feature type="compositionally biased region" description="Pro residues" evidence="1">
    <location>
        <begin position="364"/>
        <end position="387"/>
    </location>
</feature>
<dbReference type="PANTHER" id="PTHR37826:SF2">
    <property type="entry name" value="ZINC-RIBBON DOMAIN-CONTAINING PROTEIN"/>
    <property type="match status" value="1"/>
</dbReference>
<keyword evidence="5" id="KW-1185">Reference proteome</keyword>
<reference evidence="4" key="1">
    <citation type="submission" date="2023-03" db="EMBL/GenBank/DDBJ databases">
        <title>Lomoglobus Profundus gen. nov., sp. nov., a novel member of the phylum Verrucomicrobia, isolated from deep-marine sediment of South China Sea.</title>
        <authorList>
            <person name="Ahmad T."/>
            <person name="Ishaq S.E."/>
            <person name="Wang F."/>
        </authorList>
    </citation>
    <scope>NUCLEOTIDE SEQUENCE</scope>
    <source>
        <strain evidence="4">LMO-M01</strain>
    </source>
</reference>
<dbReference type="InterPro" id="IPR033880">
    <property type="entry name" value="SPFH_YdjI"/>
</dbReference>
<dbReference type="Pfam" id="PF14237">
    <property type="entry name" value="GYF_2"/>
    <property type="match status" value="1"/>
</dbReference>
<evidence type="ECO:0000256" key="1">
    <source>
        <dbReference type="SAM" id="MobiDB-lite"/>
    </source>
</evidence>
<dbReference type="PANTHER" id="PTHR37826">
    <property type="entry name" value="FLOTILLIN BAND_7_5 DOMAIN PROTEIN"/>
    <property type="match status" value="1"/>
</dbReference>
<dbReference type="EMBL" id="CP119075">
    <property type="protein sequence ID" value="WED65004.1"/>
    <property type="molecule type" value="Genomic_DNA"/>
</dbReference>
<evidence type="ECO:0000313" key="5">
    <source>
        <dbReference type="Proteomes" id="UP001218638"/>
    </source>
</evidence>
<gene>
    <name evidence="4" type="ORF">PXH66_21865</name>
</gene>
<evidence type="ECO:0000259" key="3">
    <source>
        <dbReference type="Pfam" id="PF14237"/>
    </source>
</evidence>
<dbReference type="InterPro" id="IPR036013">
    <property type="entry name" value="Band_7/SPFH_dom_sf"/>
</dbReference>
<dbReference type="InterPro" id="IPR025640">
    <property type="entry name" value="GYF_2"/>
</dbReference>
<dbReference type="Gene3D" id="3.30.479.30">
    <property type="entry name" value="Band 7 domain"/>
    <property type="match status" value="1"/>
</dbReference>
<name>A0AAE9ZXE3_9BACT</name>
<accession>A0AAE9ZXE3</accession>
<dbReference type="Proteomes" id="UP001218638">
    <property type="component" value="Chromosome"/>
</dbReference>
<sequence>MAFWDKLKGELIDIVEWLDDSNNTLVHRFERYGNEIKYGAKLVVREGQAAIFVNEGKLADVFTPGTYTLETKNVPILSTLKGWVHGFESPFKAEVYFVSTRRFVDQKWGTKNPITLRDAEFGPVRLRAFGTYGVRVTDPAVFLREIVGTDGHFTTEEIVGQLRNLIVSRFSDAIGESRIPVLDMAANYDELGEFVGKKISPDFTTYGLEVVTLMVENISLPPAVEEALDKRSSMGILGNLDQYTKFQAATAMEKAAENSAGGGAAEGMGLGMGFAMAGQMAHAMQPSAAGGSGGGQAPPPPPPPALTFHVAVNGQTTGPFDLNTLKLQAQSGAFTRASTVWREGQSGWLPAGQVTELNPVFATVPPPPPPPPPGATPPPPPPPPPSA</sequence>
<dbReference type="Pfam" id="PF13421">
    <property type="entry name" value="Band_7_1"/>
    <property type="match status" value="1"/>
</dbReference>
<evidence type="ECO:0000313" key="4">
    <source>
        <dbReference type="EMBL" id="WED65004.1"/>
    </source>
</evidence>
<dbReference type="RefSeq" id="WP_330928348.1">
    <property type="nucleotide sequence ID" value="NZ_CP119075.1"/>
</dbReference>
<feature type="domain" description="SPFH" evidence="2">
    <location>
        <begin position="26"/>
        <end position="236"/>
    </location>
</feature>
<feature type="region of interest" description="Disordered" evidence="1">
    <location>
        <begin position="350"/>
        <end position="387"/>
    </location>
</feature>
<protein>
    <submittedName>
        <fullName evidence="4">SPFH domain-containing protein</fullName>
    </submittedName>
</protein>
<dbReference type="CDD" id="cd03408">
    <property type="entry name" value="SPFH_like_u1"/>
    <property type="match status" value="1"/>
</dbReference>
<dbReference type="KEGG" id="slom:PXH66_21865"/>
<dbReference type="AlphaFoldDB" id="A0AAE9ZXE3"/>
<dbReference type="SUPFAM" id="SSF117892">
    <property type="entry name" value="Band 7/SPFH domain"/>
    <property type="match status" value="1"/>
</dbReference>